<gene>
    <name evidence="1" type="ORF">SAMN03084138_01102</name>
</gene>
<protein>
    <submittedName>
        <fullName evidence="1">Uncharacterized protein</fullName>
    </submittedName>
</protein>
<organism evidence="1 2">
    <name type="scientific">Enterovibrio norvegicus DSM 15893</name>
    <dbReference type="NCBI Taxonomy" id="1121869"/>
    <lineage>
        <taxon>Bacteria</taxon>
        <taxon>Pseudomonadati</taxon>
        <taxon>Pseudomonadota</taxon>
        <taxon>Gammaproteobacteria</taxon>
        <taxon>Vibrionales</taxon>
        <taxon>Vibrionaceae</taxon>
        <taxon>Enterovibrio</taxon>
    </lineage>
</organism>
<name>A0A1I5LVI2_9GAMM</name>
<proteinExistence type="predicted"/>
<dbReference type="Proteomes" id="UP000182692">
    <property type="component" value="Unassembled WGS sequence"/>
</dbReference>
<evidence type="ECO:0000313" key="1">
    <source>
        <dbReference type="EMBL" id="SFP01374.1"/>
    </source>
</evidence>
<evidence type="ECO:0000313" key="2">
    <source>
        <dbReference type="Proteomes" id="UP000182692"/>
    </source>
</evidence>
<reference evidence="1 2" key="1">
    <citation type="submission" date="2016-10" db="EMBL/GenBank/DDBJ databases">
        <authorList>
            <person name="de Groot N.N."/>
        </authorList>
    </citation>
    <scope>NUCLEOTIDE SEQUENCE [LARGE SCALE GENOMIC DNA]</scope>
    <source>
        <strain evidence="1 2">DSM 15893</strain>
    </source>
</reference>
<accession>A0A1I5LVI2</accession>
<dbReference type="EMBL" id="FOWR01000006">
    <property type="protein sequence ID" value="SFP01374.1"/>
    <property type="molecule type" value="Genomic_DNA"/>
</dbReference>
<sequence length="78" mass="8863">MFQFFNDDAIAFAHIVESAVGSRIDIVQYLKLANQKPLRNDKKACICRPLWFMTNLLKGARQKCSATKDNVNRSGAHH</sequence>
<dbReference type="AlphaFoldDB" id="A0A1I5LVI2"/>